<reference evidence="3 4" key="3">
    <citation type="journal article" date="2017" name="G3 (Bethesda)">
        <title>Comparative analysis highlights variable genome content of wheat rusts and divergence of the mating loci.</title>
        <authorList>
            <person name="Cuomo C.A."/>
            <person name="Bakkeren G."/>
            <person name="Khalil H.B."/>
            <person name="Panwar V."/>
            <person name="Joly D."/>
            <person name="Linning R."/>
            <person name="Sakthikumar S."/>
            <person name="Song X."/>
            <person name="Adiconis X."/>
            <person name="Fan L."/>
            <person name="Goldberg J.M."/>
            <person name="Levin J.Z."/>
            <person name="Young S."/>
            <person name="Zeng Q."/>
            <person name="Anikster Y."/>
            <person name="Bruce M."/>
            <person name="Wang M."/>
            <person name="Yin C."/>
            <person name="McCallum B."/>
            <person name="Szabo L.J."/>
            <person name="Hulbert S."/>
            <person name="Chen X."/>
            <person name="Fellers J.P."/>
        </authorList>
    </citation>
    <scope>NUCLEOTIDE SEQUENCE</scope>
    <source>
        <strain evidence="3">isolate 1-1 / race 1 (BBBD)</strain>
        <strain evidence="4">Isolate 1-1 / race 1 (BBBD)</strain>
    </source>
</reference>
<organism evidence="2">
    <name type="scientific">Puccinia triticina (isolate 1-1 / race 1 (BBBD))</name>
    <name type="common">Brown leaf rust fungus</name>
    <dbReference type="NCBI Taxonomy" id="630390"/>
    <lineage>
        <taxon>Eukaryota</taxon>
        <taxon>Fungi</taxon>
        <taxon>Dikarya</taxon>
        <taxon>Basidiomycota</taxon>
        <taxon>Pucciniomycotina</taxon>
        <taxon>Pucciniomycetes</taxon>
        <taxon>Pucciniales</taxon>
        <taxon>Pucciniaceae</taxon>
        <taxon>Puccinia</taxon>
    </lineage>
</organism>
<feature type="non-terminal residue" evidence="2">
    <location>
        <position position="323"/>
    </location>
</feature>
<evidence type="ECO:0000313" key="2">
    <source>
        <dbReference type="EMBL" id="OAV95248.1"/>
    </source>
</evidence>
<dbReference type="EMBL" id="ADAS02000031">
    <property type="protein sequence ID" value="OAV95248.1"/>
    <property type="molecule type" value="Genomic_DNA"/>
</dbReference>
<feature type="region of interest" description="Disordered" evidence="1">
    <location>
        <begin position="1"/>
        <end position="60"/>
    </location>
</feature>
<feature type="compositionally biased region" description="Basic and acidic residues" evidence="1">
    <location>
        <begin position="47"/>
        <end position="58"/>
    </location>
</feature>
<feature type="non-terminal residue" evidence="2">
    <location>
        <position position="1"/>
    </location>
</feature>
<feature type="region of interest" description="Disordered" evidence="1">
    <location>
        <begin position="106"/>
        <end position="150"/>
    </location>
</feature>
<dbReference type="OrthoDB" id="2505547at2759"/>
<evidence type="ECO:0000313" key="3">
    <source>
        <dbReference type="EnsemblFungi" id="PTTG_10651-t43_1-p1"/>
    </source>
</evidence>
<dbReference type="VEuPathDB" id="FungiDB:PTTG_10651"/>
<gene>
    <name evidence="2" type="ORF">PTTG_10651</name>
</gene>
<reference evidence="3" key="4">
    <citation type="submission" date="2025-05" db="UniProtKB">
        <authorList>
            <consortium name="EnsemblFungi"/>
        </authorList>
    </citation>
    <scope>IDENTIFICATION</scope>
    <source>
        <strain evidence="3">isolate 1-1 / race 1 (BBBD)</strain>
    </source>
</reference>
<sequence length="323" mass="36268">LRFMVNTRRERPNLTGPLPPPTRAKRPKQTKAYKELLKLPPLPPSPTEEKSDPLDYDRPPSPFISAISHIFSKFLTRQLEEGAPDPTTFSTDSRIVRNPFGLPFTTVIPSPGYRPRVDVPRTTSPTQSSQSPQSPQSPRSPTSPQSQQSSLVSTSAVFQAAFLHDPPIIPMSQPGTNDILPRTKFLQQPSIYKNNVKHLLADGSNFNRWKRGLTRVILLTLGHPNFFDKAENYSKISAQENTCLLFLVQITVHDELSSLVDRYTTGTEAFEAVQTNFQGTVRFQQMELIDKLLELRVSGPSTEPSQIPGLFNKTFEIFGDLQK</sequence>
<protein>
    <submittedName>
        <fullName evidence="2 3">Uncharacterized protein</fullName>
    </submittedName>
</protein>
<feature type="compositionally biased region" description="Low complexity" evidence="1">
    <location>
        <begin position="120"/>
        <end position="150"/>
    </location>
</feature>
<accession>A0A180GS61</accession>
<name>A0A180GS61_PUCT1</name>
<dbReference type="EnsemblFungi" id="PTTG_10651-t43_1">
    <property type="protein sequence ID" value="PTTG_10651-t43_1-p1"/>
    <property type="gene ID" value="PTTG_10651"/>
</dbReference>
<dbReference type="Proteomes" id="UP000005240">
    <property type="component" value="Unassembled WGS sequence"/>
</dbReference>
<reference evidence="2" key="2">
    <citation type="submission" date="2016-05" db="EMBL/GenBank/DDBJ databases">
        <title>Comparative analysis highlights variable genome content of wheat rusts and divergence of the mating loci.</title>
        <authorList>
            <person name="Cuomo C.A."/>
            <person name="Bakkeren G."/>
            <person name="Szabo L."/>
            <person name="Khalil H."/>
            <person name="Joly D."/>
            <person name="Goldberg J."/>
            <person name="Young S."/>
            <person name="Zeng Q."/>
            <person name="Fellers J."/>
        </authorList>
    </citation>
    <scope>NUCLEOTIDE SEQUENCE [LARGE SCALE GENOMIC DNA]</scope>
    <source>
        <strain evidence="2">1-1 BBBD Race 1</strain>
    </source>
</reference>
<proteinExistence type="predicted"/>
<reference evidence="2" key="1">
    <citation type="submission" date="2009-11" db="EMBL/GenBank/DDBJ databases">
        <authorList>
            <consortium name="The Broad Institute Genome Sequencing Platform"/>
            <person name="Ward D."/>
            <person name="Feldgarden M."/>
            <person name="Earl A."/>
            <person name="Young S.K."/>
            <person name="Zeng Q."/>
            <person name="Koehrsen M."/>
            <person name="Alvarado L."/>
            <person name="Berlin A."/>
            <person name="Bochicchio J."/>
            <person name="Borenstein D."/>
            <person name="Chapman S.B."/>
            <person name="Chen Z."/>
            <person name="Engels R."/>
            <person name="Freedman E."/>
            <person name="Gellesch M."/>
            <person name="Goldberg J."/>
            <person name="Griggs A."/>
            <person name="Gujja S."/>
            <person name="Heilman E."/>
            <person name="Heiman D."/>
            <person name="Hepburn T."/>
            <person name="Howarth C."/>
            <person name="Jen D."/>
            <person name="Larson L."/>
            <person name="Lewis B."/>
            <person name="Mehta T."/>
            <person name="Park D."/>
            <person name="Pearson M."/>
            <person name="Roberts A."/>
            <person name="Saif S."/>
            <person name="Shea T."/>
            <person name="Shenoy N."/>
            <person name="Sisk P."/>
            <person name="Stolte C."/>
            <person name="Sykes S."/>
            <person name="Thomson T."/>
            <person name="Walk T."/>
            <person name="White J."/>
            <person name="Yandava C."/>
            <person name="Izard J."/>
            <person name="Baranova O.V."/>
            <person name="Blanton J.M."/>
            <person name="Tanner A.C."/>
            <person name="Dewhirst F.E."/>
            <person name="Haas B."/>
            <person name="Nusbaum C."/>
            <person name="Birren B."/>
        </authorList>
    </citation>
    <scope>NUCLEOTIDE SEQUENCE [LARGE SCALE GENOMIC DNA]</scope>
    <source>
        <strain evidence="2">1-1 BBBD Race 1</strain>
    </source>
</reference>
<dbReference type="AlphaFoldDB" id="A0A180GS61"/>
<evidence type="ECO:0000313" key="4">
    <source>
        <dbReference type="Proteomes" id="UP000005240"/>
    </source>
</evidence>
<evidence type="ECO:0000256" key="1">
    <source>
        <dbReference type="SAM" id="MobiDB-lite"/>
    </source>
</evidence>
<keyword evidence="4" id="KW-1185">Reference proteome</keyword>